<dbReference type="InterPro" id="IPR023779">
    <property type="entry name" value="Chromodomain_CS"/>
</dbReference>
<dbReference type="InterPro" id="IPR000953">
    <property type="entry name" value="Chromo/chromo_shadow_dom"/>
</dbReference>
<dbReference type="EMBL" id="CACRXK020022352">
    <property type="protein sequence ID" value="CAB4036739.1"/>
    <property type="molecule type" value="Genomic_DNA"/>
</dbReference>
<dbReference type="AlphaFoldDB" id="A0A7D9HCX8"/>
<dbReference type="Gene3D" id="2.40.50.40">
    <property type="match status" value="1"/>
</dbReference>
<comment type="caution">
    <text evidence="4">The sequence shown here is derived from an EMBL/GenBank/DDBJ whole genome shotgun (WGS) entry which is preliminary data.</text>
</comment>
<dbReference type="InterPro" id="IPR016197">
    <property type="entry name" value="Chromo-like_dom_sf"/>
</dbReference>
<proteinExistence type="predicted"/>
<keyword evidence="2" id="KW-0539">Nucleus</keyword>
<feature type="domain" description="Chromo" evidence="3">
    <location>
        <begin position="43"/>
        <end position="105"/>
    </location>
</feature>
<evidence type="ECO:0000256" key="2">
    <source>
        <dbReference type="ARBA" id="ARBA00023242"/>
    </source>
</evidence>
<sequence length="252" mass="29590">MAASSKRESRRKCKIDVDYVQMNSLSSVVLYNSKPKRRDSKFYAAERVITRRKKPYVSIKTAFSQIYSQFEVMHCEVFFFEGDEYLIKWQGWPYHSCSWEPSENLSIALLRSYEQPLKPDGPKFEQACRDFMNVVQTSLKSKSVSPVYVNMPLDVWRYITLNKGKKSDHKGHMLYEKEHFDRFKGLPHDWYYVLNQHGEGICVDFPIKAKPIVSWSPSRFTIVNGELKKAPKYPIEKIVLSIVKRFCNMDSV</sequence>
<dbReference type="PROSITE" id="PS50013">
    <property type="entry name" value="CHROMO_2"/>
    <property type="match status" value="1"/>
</dbReference>
<organism evidence="4 6">
    <name type="scientific">Paramuricea clavata</name>
    <name type="common">Red gorgonian</name>
    <name type="synonym">Violescent sea-whip</name>
    <dbReference type="NCBI Taxonomy" id="317549"/>
    <lineage>
        <taxon>Eukaryota</taxon>
        <taxon>Metazoa</taxon>
        <taxon>Cnidaria</taxon>
        <taxon>Anthozoa</taxon>
        <taxon>Octocorallia</taxon>
        <taxon>Malacalcyonacea</taxon>
        <taxon>Plexauridae</taxon>
        <taxon>Paramuricea</taxon>
    </lineage>
</organism>
<dbReference type="Proteomes" id="UP001152795">
    <property type="component" value="Unassembled WGS sequence"/>
</dbReference>
<evidence type="ECO:0000259" key="3">
    <source>
        <dbReference type="PROSITE" id="PS50013"/>
    </source>
</evidence>
<dbReference type="OrthoDB" id="1918685at2759"/>
<evidence type="ECO:0000256" key="1">
    <source>
        <dbReference type="ARBA" id="ARBA00004123"/>
    </source>
</evidence>
<reference evidence="4" key="1">
    <citation type="submission" date="2020-04" db="EMBL/GenBank/DDBJ databases">
        <authorList>
            <person name="Alioto T."/>
            <person name="Alioto T."/>
            <person name="Gomez Garrido J."/>
        </authorList>
    </citation>
    <scope>NUCLEOTIDE SEQUENCE</scope>
    <source>
        <strain evidence="4">A484AB</strain>
    </source>
</reference>
<dbReference type="SMART" id="SM00298">
    <property type="entry name" value="CHROMO"/>
    <property type="match status" value="1"/>
</dbReference>
<gene>
    <name evidence="5" type="ORF">PACLA_8A003681</name>
    <name evidence="4" type="ORF">PACLA_8A085109</name>
</gene>
<dbReference type="EMBL" id="CACRXK020000284">
    <property type="protein sequence ID" value="CAB3980365.1"/>
    <property type="molecule type" value="Genomic_DNA"/>
</dbReference>
<evidence type="ECO:0000313" key="4">
    <source>
        <dbReference type="EMBL" id="CAB3980365.1"/>
    </source>
</evidence>
<protein>
    <recommendedName>
        <fullName evidence="3">Chromo domain-containing protein</fullName>
    </recommendedName>
</protein>
<dbReference type="SUPFAM" id="SSF54160">
    <property type="entry name" value="Chromo domain-like"/>
    <property type="match status" value="1"/>
</dbReference>
<keyword evidence="6" id="KW-1185">Reference proteome</keyword>
<dbReference type="InterPro" id="IPR023780">
    <property type="entry name" value="Chromo_domain"/>
</dbReference>
<dbReference type="GO" id="GO:0005634">
    <property type="term" value="C:nucleus"/>
    <property type="evidence" value="ECO:0007669"/>
    <property type="project" value="UniProtKB-SubCell"/>
</dbReference>
<accession>A0A7D9HCX8</accession>
<evidence type="ECO:0000313" key="6">
    <source>
        <dbReference type="Proteomes" id="UP001152795"/>
    </source>
</evidence>
<dbReference type="Pfam" id="PF00385">
    <property type="entry name" value="Chromo"/>
    <property type="match status" value="1"/>
</dbReference>
<name>A0A7D9HCX8_PARCT</name>
<dbReference type="PROSITE" id="PS00598">
    <property type="entry name" value="CHROMO_1"/>
    <property type="match status" value="1"/>
</dbReference>
<comment type="subcellular location">
    <subcellularLocation>
        <location evidence="1">Nucleus</location>
    </subcellularLocation>
</comment>
<evidence type="ECO:0000313" key="5">
    <source>
        <dbReference type="EMBL" id="CAB4036739.1"/>
    </source>
</evidence>